<dbReference type="Gramene" id="TraesCS7A02G106300.1">
    <property type="protein sequence ID" value="TraesCS7A02G106300.1"/>
    <property type="gene ID" value="TraesCS7A02G106300"/>
</dbReference>
<feature type="compositionally biased region" description="Pro residues" evidence="6">
    <location>
        <begin position="266"/>
        <end position="276"/>
    </location>
</feature>
<evidence type="ECO:0000256" key="1">
    <source>
        <dbReference type="ARBA" id="ARBA00004123"/>
    </source>
</evidence>
<evidence type="ECO:0000313" key="8">
    <source>
        <dbReference type="EnsemblPlants" id="TraesCS7A02G106300.1"/>
    </source>
</evidence>
<dbReference type="Gramene" id="TraesCLE_scaffold_005365_01G000300.1">
    <property type="protein sequence ID" value="TraesCLE_scaffold_005365_01G000300.1"/>
    <property type="gene ID" value="TraesCLE_scaffold_005365_01G000300"/>
</dbReference>
<evidence type="ECO:0000313" key="9">
    <source>
        <dbReference type="Proteomes" id="UP000019116"/>
    </source>
</evidence>
<dbReference type="Gramene" id="TraesJAG7A03G03818970.1">
    <property type="protein sequence ID" value="TraesJAG7A03G03818970.1"/>
    <property type="gene ID" value="TraesJAG7A03G03818970"/>
</dbReference>
<dbReference type="PROSITE" id="PS51005">
    <property type="entry name" value="NAC"/>
    <property type="match status" value="1"/>
</dbReference>
<dbReference type="RefSeq" id="XP_044426806.1">
    <property type="nucleotide sequence ID" value="XM_044570871.1"/>
</dbReference>
<reference evidence="8" key="2">
    <citation type="submission" date="2018-10" db="UniProtKB">
        <authorList>
            <consortium name="EnsemblPlants"/>
        </authorList>
    </citation>
    <scope>IDENTIFICATION</scope>
</reference>
<evidence type="ECO:0000256" key="5">
    <source>
        <dbReference type="ARBA" id="ARBA00023242"/>
    </source>
</evidence>
<evidence type="ECO:0000256" key="2">
    <source>
        <dbReference type="ARBA" id="ARBA00023015"/>
    </source>
</evidence>
<evidence type="ECO:0000256" key="3">
    <source>
        <dbReference type="ARBA" id="ARBA00023125"/>
    </source>
</evidence>
<dbReference type="SMR" id="A0A3B6R9L9"/>
<feature type="domain" description="NAC" evidence="7">
    <location>
        <begin position="12"/>
        <end position="168"/>
    </location>
</feature>
<dbReference type="Gramene" id="TraesSTA7A03G03830370.1">
    <property type="protein sequence ID" value="TraesSTA7A03G03830370.1"/>
    <property type="gene ID" value="TraesSTA7A03G03830370"/>
</dbReference>
<accession>A0A3B6R9L9</accession>
<keyword evidence="9" id="KW-1185">Reference proteome</keyword>
<dbReference type="Proteomes" id="UP000019116">
    <property type="component" value="Chromosome 7A"/>
</dbReference>
<keyword evidence="5" id="KW-0539">Nucleus</keyword>
<dbReference type="SUPFAM" id="SSF101941">
    <property type="entry name" value="NAC domain"/>
    <property type="match status" value="1"/>
</dbReference>
<sequence length="499" mass="54631">MEEGKQRLVLSLPPGYHFAPTDMELIVHYLRRKMDGHPPHLPIFKDVPITDYRPEQITEVFMGCGEERWYFFTKRTRKYATGNRPDRTTPGRGYWKATGPQRLIRTGPSEAYPLVGRRRTLVFYTGPDEAAMTAWTMYEYENLTSEEEANDKNADKLGEWVLCTIQRQKSQRSADDTIKGKAKGESKAGGRKRKGKAQKGADDQVLQVQGTQEVAEKVDETDMFELEQASRPSKRPQMMQQKHDEPPPPCSETLMPAQDCDYGPGTTPPLQEPPPQLSDSEMVASCPGASCYGFDESMLLSLLEYETMEPLPLGLGYNDYSTTPYQPATSYLDAAAAPLGAFSYGYGGATHQPAGQLNNGGYAGGHPGSLLGTSNSTYTYPQQHSYAAGSSTYTYLQQHSHAAGTNKLAPSSSTYTYQQQHAHAAGTNKLASSNCTYQQQHSYAAGTNKAHGTSNLAASNSTYTYQLQQSCAAGANKLALVRGVMSSGIGQGSDVQPEV</sequence>
<feature type="region of interest" description="Disordered" evidence="6">
    <location>
        <begin position="168"/>
        <end position="256"/>
    </location>
</feature>
<dbReference type="AlphaFoldDB" id="A0A3B6R9L9"/>
<comment type="subcellular location">
    <subcellularLocation>
        <location evidence="1">Nucleus</location>
    </subcellularLocation>
</comment>
<dbReference type="OrthoDB" id="693909at2759"/>
<dbReference type="Gramene" id="TraesLDM7A03G03842580.1">
    <property type="protein sequence ID" value="TraesLDM7A03G03842580.1"/>
    <property type="gene ID" value="TraesLDM7A03G03842580"/>
</dbReference>
<evidence type="ECO:0000259" key="7">
    <source>
        <dbReference type="PROSITE" id="PS51005"/>
    </source>
</evidence>
<dbReference type="Gramene" id="TraesCS7A03G0252400.1">
    <property type="protein sequence ID" value="TraesCS7A03G0252400.1.CDS"/>
    <property type="gene ID" value="TraesCS7A03G0252400"/>
</dbReference>
<dbReference type="PANTHER" id="PTHR31719:SF235">
    <property type="entry name" value="NAC DOMAIN-CONTAINING PROTEIN"/>
    <property type="match status" value="1"/>
</dbReference>
<dbReference type="GO" id="GO:0006355">
    <property type="term" value="P:regulation of DNA-templated transcription"/>
    <property type="evidence" value="ECO:0007669"/>
    <property type="project" value="InterPro"/>
</dbReference>
<dbReference type="Gramene" id="TraesRN7A0100222000.1">
    <property type="protein sequence ID" value="TraesRN7A0100222000.1"/>
    <property type="gene ID" value="TraesRN7A0100222000"/>
</dbReference>
<name>A0A3B6R9L9_WHEAT</name>
<keyword evidence="4" id="KW-0804">Transcription</keyword>
<dbReference type="Gramene" id="TraesROB_scaffold_116101_01G000100.1">
    <property type="protein sequence ID" value="TraesROB_scaffold_116101_01G000100.1"/>
    <property type="gene ID" value="TraesROB_scaffold_116101_01G000100"/>
</dbReference>
<proteinExistence type="predicted"/>
<evidence type="ECO:0000256" key="4">
    <source>
        <dbReference type="ARBA" id="ARBA00023163"/>
    </source>
</evidence>
<dbReference type="Pfam" id="PF02365">
    <property type="entry name" value="NAM"/>
    <property type="match status" value="1"/>
</dbReference>
<dbReference type="Gramene" id="TraesMAC7A03G03836780.1">
    <property type="protein sequence ID" value="TraesMAC7A03G03836780.1"/>
    <property type="gene ID" value="TraesMAC7A03G03836780"/>
</dbReference>
<gene>
    <name evidence="8" type="primary">LOC123151095</name>
</gene>
<dbReference type="GO" id="GO:0005634">
    <property type="term" value="C:nucleus"/>
    <property type="evidence" value="ECO:0007669"/>
    <property type="project" value="UniProtKB-SubCell"/>
</dbReference>
<keyword evidence="3" id="KW-0238">DNA-binding</keyword>
<dbReference type="KEGG" id="taes:123151095"/>
<organism evidence="8">
    <name type="scientific">Triticum aestivum</name>
    <name type="common">Wheat</name>
    <dbReference type="NCBI Taxonomy" id="4565"/>
    <lineage>
        <taxon>Eukaryota</taxon>
        <taxon>Viridiplantae</taxon>
        <taxon>Streptophyta</taxon>
        <taxon>Embryophyta</taxon>
        <taxon>Tracheophyta</taxon>
        <taxon>Spermatophyta</taxon>
        <taxon>Magnoliopsida</taxon>
        <taxon>Liliopsida</taxon>
        <taxon>Poales</taxon>
        <taxon>Poaceae</taxon>
        <taxon>BOP clade</taxon>
        <taxon>Pooideae</taxon>
        <taxon>Triticodae</taxon>
        <taxon>Triticeae</taxon>
        <taxon>Triticinae</taxon>
        <taxon>Triticum</taxon>
    </lineage>
</organism>
<evidence type="ECO:0000256" key="6">
    <source>
        <dbReference type="SAM" id="MobiDB-lite"/>
    </source>
</evidence>
<dbReference type="PANTHER" id="PTHR31719">
    <property type="entry name" value="NAC TRANSCRIPTION FACTOR 56"/>
    <property type="match status" value="1"/>
</dbReference>
<protein>
    <recommendedName>
        <fullName evidence="7">NAC domain-containing protein</fullName>
    </recommendedName>
</protein>
<dbReference type="Gene3D" id="2.170.150.80">
    <property type="entry name" value="NAC domain"/>
    <property type="match status" value="1"/>
</dbReference>
<dbReference type="InterPro" id="IPR003441">
    <property type="entry name" value="NAC-dom"/>
</dbReference>
<dbReference type="Gramene" id="TraesCAD_scaffold_018642_01G000200.1">
    <property type="protein sequence ID" value="TraesCAD_scaffold_018642_01G000200.1"/>
    <property type="gene ID" value="TraesCAD_scaffold_018642_01G000200"/>
</dbReference>
<dbReference type="GeneID" id="123151095"/>
<dbReference type="InterPro" id="IPR036093">
    <property type="entry name" value="NAC_dom_sf"/>
</dbReference>
<feature type="region of interest" description="Disordered" evidence="6">
    <location>
        <begin position="263"/>
        <end position="282"/>
    </location>
</feature>
<dbReference type="Gramene" id="TraesJUL7A03G03871670.1">
    <property type="protein sequence ID" value="TraesJUL7A03G03871670.1"/>
    <property type="gene ID" value="TraesJUL7A03G03871670"/>
</dbReference>
<dbReference type="EnsemblPlants" id="TraesCS7A02G106300.1">
    <property type="protein sequence ID" value="TraesCS7A02G106300.1"/>
    <property type="gene ID" value="TraesCS7A02G106300"/>
</dbReference>
<keyword evidence="2" id="KW-0805">Transcription regulation</keyword>
<feature type="compositionally biased region" description="Basic and acidic residues" evidence="6">
    <location>
        <begin position="172"/>
        <end position="188"/>
    </location>
</feature>
<dbReference type="GO" id="GO:0003677">
    <property type="term" value="F:DNA binding"/>
    <property type="evidence" value="ECO:0007669"/>
    <property type="project" value="UniProtKB-KW"/>
</dbReference>
<reference evidence="8" key="1">
    <citation type="submission" date="2018-08" db="EMBL/GenBank/DDBJ databases">
        <authorList>
            <person name="Rossello M."/>
        </authorList>
    </citation>
    <scope>NUCLEOTIDE SEQUENCE [LARGE SCALE GENOMIC DNA]</scope>
    <source>
        <strain evidence="8">cv. Chinese Spring</strain>
    </source>
</reference>
<dbReference type="Gramene" id="TraesWEE_scaffold_071634_01G000300.1">
    <property type="protein sequence ID" value="TraesWEE_scaffold_071634_01G000300.1"/>
    <property type="gene ID" value="TraesWEE_scaffold_071634_01G000300"/>
</dbReference>
<dbReference type="Gramene" id="TraesNOR7A03G03878690.1">
    <property type="protein sequence ID" value="TraesNOR7A03G03878690.1"/>
    <property type="gene ID" value="TraesNOR7A03G03878690"/>
</dbReference>